<evidence type="ECO:0000256" key="7">
    <source>
        <dbReference type="SAM" id="Phobius"/>
    </source>
</evidence>
<dbReference type="PANTHER" id="PTHR30572">
    <property type="entry name" value="MEMBRANE COMPONENT OF TRANSPORTER-RELATED"/>
    <property type="match status" value="1"/>
</dbReference>
<feature type="domain" description="ABC3 transporter permease C-terminal" evidence="8">
    <location>
        <begin position="632"/>
        <end position="741"/>
    </location>
</feature>
<evidence type="ECO:0000256" key="2">
    <source>
        <dbReference type="ARBA" id="ARBA00022475"/>
    </source>
</evidence>
<dbReference type="Pfam" id="PF02687">
    <property type="entry name" value="FtsX"/>
    <property type="match status" value="2"/>
</dbReference>
<feature type="transmembrane region" description="Helical" evidence="7">
    <location>
        <begin position="628"/>
        <end position="649"/>
    </location>
</feature>
<protein>
    <submittedName>
        <fullName evidence="9">FtsX-like permease family protein</fullName>
    </submittedName>
</protein>
<dbReference type="AlphaFoldDB" id="A0AB39SYX8"/>
<keyword evidence="5 7" id="KW-0472">Membrane</keyword>
<comment type="similarity">
    <text evidence="6">Belongs to the ABC-4 integral membrane protein family.</text>
</comment>
<evidence type="ECO:0000259" key="8">
    <source>
        <dbReference type="Pfam" id="PF02687"/>
    </source>
</evidence>
<evidence type="ECO:0000256" key="1">
    <source>
        <dbReference type="ARBA" id="ARBA00004651"/>
    </source>
</evidence>
<feature type="transmembrane region" description="Helical" evidence="7">
    <location>
        <begin position="670"/>
        <end position="697"/>
    </location>
</feature>
<sequence length="751" mass="78761">MNAFILGMRLLWRSGRRAQVRFLLMALGSALGVACLAAALTIPTIIAASDARVTLRSVQSAKNNNAVYQEFLDPYGSQPLRRIFIARTGPGPLPVPPGIKGLPRAGEAIVSPKLGEILAANPRAAGLVPGRVTGTIAPAGLAGPDELYAYIGTSPNGLTQAAPLGHFGTKYMQHELIEPSTLDILRFTIGCIVLLPLVIFLSVCARLSGESRARRLAALRLIGLSMKDTLRVNAGESVVAAFVGAAVGLIGYLGVNEVMARVGLPGLHWYPADGRPERVTIAVCLLGCPVLAWVVGQFSARRAAQSPINVRRTGESKPPKKYGMLLLIPGLGVIGGYCLLSAMGRDPSGGSGSAILVPTAVLMTGAGLVFGLAPITSWLSQRLGAVSKSLPMSLAMRRTEVDPGSALRVVTGLVLLVFGASLTQGVLIELDQVSRRTTPVQEYSLPISELSAQQRTQMTLVRGVQAHGLIAESWVATVEEALPRVEAVVATCAQLAAFTAATQGCVDNKVLRIDNPTFLFDEDARTGSDFMFLLDSGRKLTVSVPQDSVTVRAYDPSEFAGPSLLIPPSFLPQGTQLAGARFVLVSPSDPDTVRSVLDGIGAVAPTASVEPVGIVIGSLAQLTVIRSLLVVGMVLGLVIGVSAFVVSVADRAMERRGQVTALALLGARAGTLRVVQVVQVLLPLVVGLGAAIVTGWLAESSYLITGGGEVHWDWEGLPLLFASALGVMLAAAVASVPMVRRHIDPEHIQRD</sequence>
<name>A0AB39SYX8_9ACTN</name>
<feature type="transmembrane region" description="Helical" evidence="7">
    <location>
        <begin position="322"/>
        <end position="343"/>
    </location>
</feature>
<gene>
    <name evidence="9" type="ORF">AB5J54_21080</name>
</gene>
<dbReference type="InterPro" id="IPR050250">
    <property type="entry name" value="Macrolide_Exporter_MacB"/>
</dbReference>
<evidence type="ECO:0000256" key="3">
    <source>
        <dbReference type="ARBA" id="ARBA00022692"/>
    </source>
</evidence>
<reference evidence="9" key="1">
    <citation type="submission" date="2024-07" db="EMBL/GenBank/DDBJ databases">
        <authorList>
            <person name="Yu S.T."/>
        </authorList>
    </citation>
    <scope>NUCLEOTIDE SEQUENCE</scope>
    <source>
        <strain evidence="9">R44</strain>
    </source>
</reference>
<proteinExistence type="inferred from homology"/>
<dbReference type="GO" id="GO:0005886">
    <property type="term" value="C:plasma membrane"/>
    <property type="evidence" value="ECO:0007669"/>
    <property type="project" value="UniProtKB-SubCell"/>
</dbReference>
<dbReference type="GO" id="GO:0022857">
    <property type="term" value="F:transmembrane transporter activity"/>
    <property type="evidence" value="ECO:0007669"/>
    <property type="project" value="TreeGrafter"/>
</dbReference>
<keyword evidence="2" id="KW-1003">Cell membrane</keyword>
<feature type="transmembrane region" description="Helical" evidence="7">
    <location>
        <begin position="406"/>
        <end position="427"/>
    </location>
</feature>
<organism evidence="9">
    <name type="scientific">Streptomyces sp. R44</name>
    <dbReference type="NCBI Taxonomy" id="3238633"/>
    <lineage>
        <taxon>Bacteria</taxon>
        <taxon>Bacillati</taxon>
        <taxon>Actinomycetota</taxon>
        <taxon>Actinomycetes</taxon>
        <taxon>Kitasatosporales</taxon>
        <taxon>Streptomycetaceae</taxon>
        <taxon>Streptomyces</taxon>
    </lineage>
</organism>
<dbReference type="InterPro" id="IPR003838">
    <property type="entry name" value="ABC3_permease_C"/>
</dbReference>
<feature type="transmembrane region" description="Helical" evidence="7">
    <location>
        <begin position="230"/>
        <end position="255"/>
    </location>
</feature>
<dbReference type="EMBL" id="CP163444">
    <property type="protein sequence ID" value="XDQ72842.1"/>
    <property type="molecule type" value="Genomic_DNA"/>
</dbReference>
<feature type="transmembrane region" description="Helical" evidence="7">
    <location>
        <begin position="184"/>
        <end position="209"/>
    </location>
</feature>
<evidence type="ECO:0000256" key="5">
    <source>
        <dbReference type="ARBA" id="ARBA00023136"/>
    </source>
</evidence>
<keyword evidence="4 7" id="KW-1133">Transmembrane helix</keyword>
<feature type="transmembrane region" description="Helical" evidence="7">
    <location>
        <begin position="355"/>
        <end position="379"/>
    </location>
</feature>
<evidence type="ECO:0000256" key="4">
    <source>
        <dbReference type="ARBA" id="ARBA00022989"/>
    </source>
</evidence>
<accession>A0AB39SYX8</accession>
<feature type="domain" description="ABC3 transporter permease C-terminal" evidence="8">
    <location>
        <begin position="188"/>
        <end position="305"/>
    </location>
</feature>
<comment type="subcellular location">
    <subcellularLocation>
        <location evidence="1">Cell membrane</location>
        <topology evidence="1">Multi-pass membrane protein</topology>
    </subcellularLocation>
</comment>
<feature type="transmembrane region" description="Helical" evidence="7">
    <location>
        <begin position="279"/>
        <end position="301"/>
    </location>
</feature>
<evidence type="ECO:0000256" key="6">
    <source>
        <dbReference type="ARBA" id="ARBA00038076"/>
    </source>
</evidence>
<evidence type="ECO:0000313" key="9">
    <source>
        <dbReference type="EMBL" id="XDQ72842.1"/>
    </source>
</evidence>
<dbReference type="RefSeq" id="WP_369145460.1">
    <property type="nucleotide sequence ID" value="NZ_CP163444.1"/>
</dbReference>
<feature type="transmembrane region" description="Helical" evidence="7">
    <location>
        <begin position="717"/>
        <end position="739"/>
    </location>
</feature>
<dbReference type="PANTHER" id="PTHR30572:SF4">
    <property type="entry name" value="ABC TRANSPORTER PERMEASE YTRF"/>
    <property type="match status" value="1"/>
</dbReference>
<keyword evidence="3 7" id="KW-0812">Transmembrane</keyword>